<dbReference type="InterPro" id="IPR011055">
    <property type="entry name" value="Dup_hybrid_motif"/>
</dbReference>
<evidence type="ECO:0000259" key="3">
    <source>
        <dbReference type="PROSITE" id="PS51782"/>
    </source>
</evidence>
<dbReference type="PANTHER" id="PTHR21666">
    <property type="entry name" value="PEPTIDASE-RELATED"/>
    <property type="match status" value="1"/>
</dbReference>
<dbReference type="PANTHER" id="PTHR21666:SF270">
    <property type="entry name" value="MUREIN HYDROLASE ACTIVATOR ENVC"/>
    <property type="match status" value="1"/>
</dbReference>
<dbReference type="AlphaFoldDB" id="A0AAV4LC14"/>
<evidence type="ECO:0000259" key="2">
    <source>
        <dbReference type="PROSITE" id="PS51109"/>
    </source>
</evidence>
<organism evidence="4 5">
    <name type="scientific">Collibacillus ludicampi</name>
    <dbReference type="NCBI Taxonomy" id="2771369"/>
    <lineage>
        <taxon>Bacteria</taxon>
        <taxon>Bacillati</taxon>
        <taxon>Bacillota</taxon>
        <taxon>Bacilli</taxon>
        <taxon>Bacillales</taxon>
        <taxon>Alicyclobacillaceae</taxon>
        <taxon>Collibacillus</taxon>
    </lineage>
</organism>
<dbReference type="RefSeq" id="WP_282198544.1">
    <property type="nucleotide sequence ID" value="NZ_BOQE01000001.1"/>
</dbReference>
<accession>A0AAV4LC14</accession>
<dbReference type="CDD" id="cd00118">
    <property type="entry name" value="LysM"/>
    <property type="match status" value="1"/>
</dbReference>
<keyword evidence="1" id="KW-0732">Signal</keyword>
<dbReference type="PROSITE" id="PS51782">
    <property type="entry name" value="LYSM"/>
    <property type="match status" value="1"/>
</dbReference>
<dbReference type="CDD" id="cd12797">
    <property type="entry name" value="M23_peptidase"/>
    <property type="match status" value="1"/>
</dbReference>
<protein>
    <submittedName>
        <fullName evidence="4">Peptidase M23</fullName>
    </submittedName>
</protein>
<proteinExistence type="predicted"/>
<reference evidence="4" key="1">
    <citation type="journal article" date="2023" name="Int. J. Syst. Evol. Microbiol.">
        <title>Collibacillus ludicampi gen. nov., sp. nov., a new soil bacterium of the family Alicyclobacillaceae.</title>
        <authorList>
            <person name="Jojima T."/>
            <person name="Ioku Y."/>
            <person name="Fukuta Y."/>
            <person name="Shirasaka N."/>
            <person name="Matsumura Y."/>
            <person name="Mori M."/>
        </authorList>
    </citation>
    <scope>NUCLEOTIDE SEQUENCE</scope>
    <source>
        <strain evidence="4">TP075</strain>
    </source>
</reference>
<dbReference type="SMART" id="SM00257">
    <property type="entry name" value="LysM"/>
    <property type="match status" value="1"/>
</dbReference>
<dbReference type="SUPFAM" id="SSF51261">
    <property type="entry name" value="Duplicated hybrid motif"/>
    <property type="match status" value="1"/>
</dbReference>
<dbReference type="SMART" id="SM01208">
    <property type="entry name" value="G5"/>
    <property type="match status" value="1"/>
</dbReference>
<dbReference type="Pfam" id="PF01551">
    <property type="entry name" value="Peptidase_M23"/>
    <property type="match status" value="1"/>
</dbReference>
<keyword evidence="5" id="KW-1185">Reference proteome</keyword>
<evidence type="ECO:0000313" key="5">
    <source>
        <dbReference type="Proteomes" id="UP001057291"/>
    </source>
</evidence>
<name>A0AAV4LC14_9BACL</name>
<dbReference type="InterPro" id="IPR036779">
    <property type="entry name" value="LysM_dom_sf"/>
</dbReference>
<dbReference type="Gene3D" id="2.20.230.10">
    <property type="entry name" value="Resuscitation-promoting factor rpfb"/>
    <property type="match status" value="1"/>
</dbReference>
<feature type="domain" description="G5" evidence="2">
    <location>
        <begin position="254"/>
        <end position="335"/>
    </location>
</feature>
<evidence type="ECO:0000313" key="4">
    <source>
        <dbReference type="EMBL" id="GIM45336.1"/>
    </source>
</evidence>
<dbReference type="Pfam" id="PF07501">
    <property type="entry name" value="G5"/>
    <property type="match status" value="1"/>
</dbReference>
<dbReference type="Gene3D" id="3.10.350.10">
    <property type="entry name" value="LysM domain"/>
    <property type="match status" value="1"/>
</dbReference>
<dbReference type="PROSITE" id="PS51109">
    <property type="entry name" value="G5"/>
    <property type="match status" value="1"/>
</dbReference>
<dbReference type="Proteomes" id="UP001057291">
    <property type="component" value="Unassembled WGS sequence"/>
</dbReference>
<dbReference type="Pfam" id="PF01476">
    <property type="entry name" value="LysM"/>
    <property type="match status" value="1"/>
</dbReference>
<feature type="domain" description="LysM" evidence="3">
    <location>
        <begin position="203"/>
        <end position="248"/>
    </location>
</feature>
<dbReference type="InterPro" id="IPR011098">
    <property type="entry name" value="G5_dom"/>
</dbReference>
<comment type="caution">
    <text evidence="4">The sequence shown here is derived from an EMBL/GenBank/DDBJ whole genome shotgun (WGS) entry which is preliminary data.</text>
</comment>
<dbReference type="Gene3D" id="2.70.70.10">
    <property type="entry name" value="Glucose Permease (Domain IIA)"/>
    <property type="match status" value="1"/>
</dbReference>
<gene>
    <name evidence="4" type="ORF">DNHGIG_08850</name>
</gene>
<dbReference type="SUPFAM" id="SSF54106">
    <property type="entry name" value="LysM domain"/>
    <property type="match status" value="1"/>
</dbReference>
<dbReference type="EMBL" id="BOQE01000001">
    <property type="protein sequence ID" value="GIM45336.1"/>
    <property type="molecule type" value="Genomic_DNA"/>
</dbReference>
<dbReference type="InterPro" id="IPR016047">
    <property type="entry name" value="M23ase_b-sheet_dom"/>
</dbReference>
<sequence>MDKGKKTWFSRLRSGDWVHFLQSVKLQVRSTFDLRTSVTILTVLSAVSFGIHTVHAKVENSILMYRVYYNGKYIGVVRDLTLITQKAAEWDPNLPAKLTWTEVRQSPPSEWNDWAVAYALEDELQKKHDAVAIEVNGRSVATVADEATAKKVIQDIEGKYADGSSSVTIEQKIDFVPTMATLEQILTETEAVSLLLKGTPQPQKYLVARGDSLWTIAEKNKISVDALKSANPGIENENEITEGQTLDLVTTQPLLTVKTVNDIERTVDIDYDVKYQDDPSLPAGQTKVITEGQEGQKKQWIRQIKRNGTVVKEDVLREETLKEKVDKIIARGTKQTGEADGDWIWPTDSRVITSPYGEWRGNEAHPGVDIGAPFGSPVWATNSGRVIFAGWDNGGYGLCVRIDHGNGIVSIYGHLSAVEVSVGDLVDKGQMIGKVGMTGEATGPHLHYEVHVGGVRVNPGPYM</sequence>
<dbReference type="GO" id="GO:0004222">
    <property type="term" value="F:metalloendopeptidase activity"/>
    <property type="evidence" value="ECO:0007669"/>
    <property type="project" value="TreeGrafter"/>
</dbReference>
<dbReference type="InterPro" id="IPR050570">
    <property type="entry name" value="Cell_wall_metabolism_enzyme"/>
</dbReference>
<dbReference type="InterPro" id="IPR018392">
    <property type="entry name" value="LysM"/>
</dbReference>
<evidence type="ECO:0000256" key="1">
    <source>
        <dbReference type="ARBA" id="ARBA00022729"/>
    </source>
</evidence>